<dbReference type="Pfam" id="PF08984">
    <property type="entry name" value="DUF1858"/>
    <property type="match status" value="1"/>
</dbReference>
<organism evidence="3 4">
    <name type="scientific">Anaerococcus prevotii (strain ATCC 9321 / DSM 20548 / JCM 6508 / NCTC 11806 / PC1)</name>
    <name type="common">Peptostreptococcus prevotii</name>
    <name type="synonym">Peptococcus prevotii</name>
    <dbReference type="NCBI Taxonomy" id="525919"/>
    <lineage>
        <taxon>Bacteria</taxon>
        <taxon>Bacillati</taxon>
        <taxon>Bacillota</taxon>
        <taxon>Tissierellia</taxon>
        <taxon>Tissierellales</taxon>
        <taxon>Peptoniphilaceae</taxon>
        <taxon>Anaerococcus</taxon>
    </lineage>
</organism>
<dbReference type="OrthoDB" id="9769774at2"/>
<feature type="domain" description="DUF438" evidence="1">
    <location>
        <begin position="85"/>
        <end position="148"/>
    </location>
</feature>
<dbReference type="GO" id="GO:0005886">
    <property type="term" value="C:plasma membrane"/>
    <property type="evidence" value="ECO:0007669"/>
    <property type="project" value="TreeGrafter"/>
</dbReference>
<dbReference type="Gene3D" id="3.30.450.20">
    <property type="entry name" value="PAS domain"/>
    <property type="match status" value="1"/>
</dbReference>
<evidence type="ECO:0000313" key="4">
    <source>
        <dbReference type="Proteomes" id="UP000002294"/>
    </source>
</evidence>
<dbReference type="AlphaFoldDB" id="C7RF04"/>
<dbReference type="Proteomes" id="UP000002294">
    <property type="component" value="Chromosome"/>
</dbReference>
<dbReference type="Pfam" id="PF04282">
    <property type="entry name" value="DUF438"/>
    <property type="match status" value="1"/>
</dbReference>
<dbReference type="KEGG" id="apr:Apre_0010"/>
<evidence type="ECO:0008006" key="5">
    <source>
        <dbReference type="Google" id="ProtNLM"/>
    </source>
</evidence>
<name>C7RF04_ANAPD</name>
<dbReference type="RefSeq" id="WP_012803484.1">
    <property type="nucleotide sequence ID" value="NC_013171.1"/>
</dbReference>
<feature type="domain" description="DUF1858" evidence="2">
    <location>
        <begin position="3"/>
        <end position="56"/>
    </location>
</feature>
<dbReference type="HOGENOM" id="CLU_026706_0_0_9"/>
<accession>C7RF04</accession>
<dbReference type="PANTHER" id="PTHR39966">
    <property type="entry name" value="BLL2471 PROTEIN-RELATED"/>
    <property type="match status" value="1"/>
</dbReference>
<dbReference type="InterPro" id="IPR038062">
    <property type="entry name" value="ScdA-like_N_sf"/>
</dbReference>
<evidence type="ECO:0000259" key="2">
    <source>
        <dbReference type="Pfam" id="PF08984"/>
    </source>
</evidence>
<evidence type="ECO:0000259" key="1">
    <source>
        <dbReference type="Pfam" id="PF04282"/>
    </source>
</evidence>
<gene>
    <name evidence="3" type="ordered locus">Apre_0010</name>
</gene>
<dbReference type="InterPro" id="IPR035965">
    <property type="entry name" value="PAS-like_dom_sf"/>
</dbReference>
<dbReference type="PANTHER" id="PTHR39966:SF3">
    <property type="entry name" value="DUF438 DOMAIN-CONTAINING PROTEIN"/>
    <property type="match status" value="1"/>
</dbReference>
<dbReference type="Pfam" id="PF13596">
    <property type="entry name" value="PAS_10"/>
    <property type="match status" value="1"/>
</dbReference>
<evidence type="ECO:0000313" key="3">
    <source>
        <dbReference type="EMBL" id="ACV28065.1"/>
    </source>
</evidence>
<proteinExistence type="predicted"/>
<dbReference type="InterPro" id="IPR007380">
    <property type="entry name" value="DUF438"/>
</dbReference>
<dbReference type="EMBL" id="CP001708">
    <property type="protein sequence ID" value="ACV28065.1"/>
    <property type="molecule type" value="Genomic_DNA"/>
</dbReference>
<dbReference type="SUPFAM" id="SSF55785">
    <property type="entry name" value="PYP-like sensor domain (PAS domain)"/>
    <property type="match status" value="1"/>
</dbReference>
<reference evidence="3 4" key="1">
    <citation type="journal article" date="2009" name="Stand. Genomic Sci.">
        <title>Complete genome sequence of Anaerococcus prevotii type strain (PC1).</title>
        <authorList>
            <person name="Labutti K."/>
            <person name="Pukall R."/>
            <person name="Steenblock K."/>
            <person name="Glavina Del Rio T."/>
            <person name="Tice H."/>
            <person name="Copeland A."/>
            <person name="Cheng J.F."/>
            <person name="Lucas S."/>
            <person name="Chen F."/>
            <person name="Nolan M."/>
            <person name="Bruce D."/>
            <person name="Goodwin L."/>
            <person name="Pitluck S."/>
            <person name="Ivanova N."/>
            <person name="Mavromatis K."/>
            <person name="Ovchinnikova G."/>
            <person name="Pati A."/>
            <person name="Chen A."/>
            <person name="Palaniappan K."/>
            <person name="Land M."/>
            <person name="Hauser L."/>
            <person name="Chang Y.J."/>
            <person name="Jeffries C.D."/>
            <person name="Chain P."/>
            <person name="Saunders E."/>
            <person name="Brettin T."/>
            <person name="Detter J.C."/>
            <person name="Han C."/>
            <person name="Goker M."/>
            <person name="Bristow J."/>
            <person name="Eisen J.A."/>
            <person name="Markowitz V."/>
            <person name="Hugenholtz P."/>
            <person name="Kyrpides N.C."/>
            <person name="Klenk H.P."/>
            <person name="Lapidus A."/>
        </authorList>
    </citation>
    <scope>NUCLEOTIDE SEQUENCE [LARGE SCALE GENOMIC DNA]</scope>
    <source>
        <strain evidence="4">ATCC 9321 / DSM 20548 / JCM 6508 / NCTC 11806 / PC1</strain>
    </source>
</reference>
<dbReference type="STRING" id="525919.Apre_0010"/>
<protein>
    <recommendedName>
        <fullName evidence="5">PAS/PAC sensor protein</fullName>
    </recommendedName>
</protein>
<dbReference type="Gene3D" id="1.10.3910.10">
    <property type="entry name" value="SP0561-like"/>
    <property type="match status" value="1"/>
</dbReference>
<sequence>MKIDINKTVFDLIEENPELKDILIEIGFKGLENPLLLKSMGKKTSLKRGASLMGIENLEDKLEKNGYEVCDSSNDPEVRRRKELIKSYITRLSEGEDLEKVRKDFKENFQGVSSSEIMDAEEELLQSGIDKDEVRKLCDVHSALFHGMTHKENSEGRSIDPFISYMERENDKIKEIIKRAKEDKDYDKLMAIGSHYKKKGDLIYPLLKVKYNKPGPSDVMWAVDIEIAKAIRKAIKKKDEKALDEAIQRAEEMTYKEDNILYPLLEENVKKEDLDLLYKDLKDYDHSLISYEEIENKEKESKEEAGFVTFKKGKLSYDQIEAIFDTMDVEITFVDDKDINTYFNDHEGSKVFKRPESALGRPVYSCHPPKVEPIVRGLIKDFKEGKRDEFRLVRPIGGKDTAITYYAVRDKEGNYKGVMEVVQDLSFYREHLTK</sequence>
<keyword evidence="4" id="KW-1185">Reference proteome</keyword>
<dbReference type="InterPro" id="IPR015077">
    <property type="entry name" value="DUF1858"/>
</dbReference>
<dbReference type="SUPFAM" id="SSF140683">
    <property type="entry name" value="SP0561-like"/>
    <property type="match status" value="1"/>
</dbReference>
<dbReference type="eggNOG" id="COG2461">
    <property type="taxonomic scope" value="Bacteria"/>
</dbReference>